<reference evidence="1" key="1">
    <citation type="submission" date="2022-12" db="EMBL/GenBank/DDBJ databases">
        <title>Genome Sequence of Lasiodiplodia mahajangana.</title>
        <authorList>
            <person name="Buettner E."/>
        </authorList>
    </citation>
    <scope>NUCLEOTIDE SEQUENCE</scope>
    <source>
        <strain evidence="1">VT137</strain>
    </source>
</reference>
<sequence length="452" mass="48532">MLSSISIATSCLTDTWLFDVGATTAKVVLGNPHDTNCWAVNRVPTTEISPAICPYGYTSACDITDGSPHDASETVWACCPSQFACDAGTWSCLKNRGLTMTYTFNTTDILGHTTTTQIFKAGGINAHSIRVAFHSSDILDQFATTAESLNSISTTDSSGSTSTSSPPTPTSSVSPSVSNPETLPSGAWIGIGIAITVGAVIVVSSIFFLVRRRHRNKQQQLAGLQEAVSFPPEPKPTPATEIFSIERPSELNGVRGRYELDANALSDNTSVNNYAASGLNSDASTISTVVAFVRRDLPADLISHPKLKCVLIKDFSQWPEDILQAHADAAGMIWAMGSYKGSRAVDLDYPLAFMAAMERGLAEAKAAEFAESHDDTWRTFVVRPGGVATEKMTGSRTVAAILGENWCVRIEELGAFMTYLTVDGEGESTVIENARIARKGRELLELQRSSLR</sequence>
<gene>
    <name evidence="1" type="ORF">O1611_g2064</name>
</gene>
<name>A0ACC2JVR8_9PEZI</name>
<keyword evidence="2" id="KW-1185">Reference proteome</keyword>
<dbReference type="Proteomes" id="UP001153332">
    <property type="component" value="Unassembled WGS sequence"/>
</dbReference>
<protein>
    <submittedName>
        <fullName evidence="1">Uncharacterized protein</fullName>
    </submittedName>
</protein>
<organism evidence="1 2">
    <name type="scientific">Lasiodiplodia mahajangana</name>
    <dbReference type="NCBI Taxonomy" id="1108764"/>
    <lineage>
        <taxon>Eukaryota</taxon>
        <taxon>Fungi</taxon>
        <taxon>Dikarya</taxon>
        <taxon>Ascomycota</taxon>
        <taxon>Pezizomycotina</taxon>
        <taxon>Dothideomycetes</taxon>
        <taxon>Dothideomycetes incertae sedis</taxon>
        <taxon>Botryosphaeriales</taxon>
        <taxon>Botryosphaeriaceae</taxon>
        <taxon>Lasiodiplodia</taxon>
    </lineage>
</organism>
<dbReference type="EMBL" id="JAPUUL010000268">
    <property type="protein sequence ID" value="KAJ8131561.1"/>
    <property type="molecule type" value="Genomic_DNA"/>
</dbReference>
<accession>A0ACC2JVR8</accession>
<proteinExistence type="predicted"/>
<comment type="caution">
    <text evidence="1">The sequence shown here is derived from an EMBL/GenBank/DDBJ whole genome shotgun (WGS) entry which is preliminary data.</text>
</comment>
<evidence type="ECO:0000313" key="1">
    <source>
        <dbReference type="EMBL" id="KAJ8131561.1"/>
    </source>
</evidence>
<evidence type="ECO:0000313" key="2">
    <source>
        <dbReference type="Proteomes" id="UP001153332"/>
    </source>
</evidence>